<feature type="compositionally biased region" description="Basic and acidic residues" evidence="5">
    <location>
        <begin position="196"/>
        <end position="210"/>
    </location>
</feature>
<dbReference type="OrthoDB" id="8062037at2759"/>
<gene>
    <name evidence="7" type="ORF">ARMOST_05426</name>
</gene>
<dbReference type="Pfam" id="PF00097">
    <property type="entry name" value="zf-C3HC4"/>
    <property type="match status" value="1"/>
</dbReference>
<keyword evidence="8" id="KW-1185">Reference proteome</keyword>
<evidence type="ECO:0000256" key="1">
    <source>
        <dbReference type="ARBA" id="ARBA00022723"/>
    </source>
</evidence>
<dbReference type="STRING" id="47428.A0A284R090"/>
<feature type="region of interest" description="Disordered" evidence="5">
    <location>
        <begin position="183"/>
        <end position="210"/>
    </location>
</feature>
<dbReference type="InterPro" id="IPR018957">
    <property type="entry name" value="Znf_C3HC4_RING-type"/>
</dbReference>
<evidence type="ECO:0000256" key="3">
    <source>
        <dbReference type="ARBA" id="ARBA00022833"/>
    </source>
</evidence>
<accession>A0A284R090</accession>
<dbReference type="Proteomes" id="UP000219338">
    <property type="component" value="Unassembled WGS sequence"/>
</dbReference>
<evidence type="ECO:0000256" key="5">
    <source>
        <dbReference type="SAM" id="MobiDB-lite"/>
    </source>
</evidence>
<dbReference type="OMA" id="SACSICM"/>
<organism evidence="7 8">
    <name type="scientific">Armillaria ostoyae</name>
    <name type="common">Armillaria root rot fungus</name>
    <dbReference type="NCBI Taxonomy" id="47428"/>
    <lineage>
        <taxon>Eukaryota</taxon>
        <taxon>Fungi</taxon>
        <taxon>Dikarya</taxon>
        <taxon>Basidiomycota</taxon>
        <taxon>Agaricomycotina</taxon>
        <taxon>Agaricomycetes</taxon>
        <taxon>Agaricomycetidae</taxon>
        <taxon>Agaricales</taxon>
        <taxon>Marasmiineae</taxon>
        <taxon>Physalacriaceae</taxon>
        <taxon>Armillaria</taxon>
    </lineage>
</organism>
<dbReference type="PROSITE" id="PS50089">
    <property type="entry name" value="ZF_RING_2"/>
    <property type="match status" value="1"/>
</dbReference>
<keyword evidence="1" id="KW-0479">Metal-binding</keyword>
<proteinExistence type="predicted"/>
<dbReference type="EMBL" id="FUEG01000003">
    <property type="protein sequence ID" value="SJL02102.1"/>
    <property type="molecule type" value="Genomic_DNA"/>
</dbReference>
<sequence>MEHPAEQSDLYEQFREQIREAILQRLELWSSEGRQLSPNQIQDLIHNLPRLTEKQVTDLGHKDSMCPICFTTFAALLAEEEMAVAMDSPAFPIEELGVARLSQEWQCGHLFCRRDISRWIQDSHDSCPMCRQALMRRSEGDSPPPPIPAPPQDDVNELVFDPQDLPQDIQELFARMSAGGPAGTFTPMFIPPSSSESRHDDRDEYAGMYS</sequence>
<dbReference type="GO" id="GO:0008270">
    <property type="term" value="F:zinc ion binding"/>
    <property type="evidence" value="ECO:0007669"/>
    <property type="project" value="UniProtKB-KW"/>
</dbReference>
<evidence type="ECO:0000313" key="8">
    <source>
        <dbReference type="Proteomes" id="UP000219338"/>
    </source>
</evidence>
<keyword evidence="2 4" id="KW-0863">Zinc-finger</keyword>
<protein>
    <recommendedName>
        <fullName evidence="6">RING-type domain-containing protein</fullName>
    </recommendedName>
</protein>
<dbReference type="Gene3D" id="3.30.40.10">
    <property type="entry name" value="Zinc/RING finger domain, C3HC4 (zinc finger)"/>
    <property type="match status" value="1"/>
</dbReference>
<evidence type="ECO:0000256" key="4">
    <source>
        <dbReference type="PROSITE-ProRule" id="PRU00175"/>
    </source>
</evidence>
<evidence type="ECO:0000313" key="7">
    <source>
        <dbReference type="EMBL" id="SJL02102.1"/>
    </source>
</evidence>
<keyword evidence="3" id="KW-0862">Zinc</keyword>
<dbReference type="InterPro" id="IPR001841">
    <property type="entry name" value="Znf_RING"/>
</dbReference>
<dbReference type="SUPFAM" id="SSF57850">
    <property type="entry name" value="RING/U-box"/>
    <property type="match status" value="1"/>
</dbReference>
<evidence type="ECO:0000259" key="6">
    <source>
        <dbReference type="PROSITE" id="PS50089"/>
    </source>
</evidence>
<dbReference type="InterPro" id="IPR013083">
    <property type="entry name" value="Znf_RING/FYVE/PHD"/>
</dbReference>
<feature type="domain" description="RING-type" evidence="6">
    <location>
        <begin position="66"/>
        <end position="131"/>
    </location>
</feature>
<dbReference type="AlphaFoldDB" id="A0A284R090"/>
<evidence type="ECO:0000256" key="2">
    <source>
        <dbReference type="ARBA" id="ARBA00022771"/>
    </source>
</evidence>
<name>A0A284R090_ARMOS</name>
<reference evidence="8" key="1">
    <citation type="journal article" date="2017" name="Nat. Ecol. Evol.">
        <title>Genome expansion and lineage-specific genetic innovations in the forest pathogenic fungi Armillaria.</title>
        <authorList>
            <person name="Sipos G."/>
            <person name="Prasanna A.N."/>
            <person name="Walter M.C."/>
            <person name="O'Connor E."/>
            <person name="Balint B."/>
            <person name="Krizsan K."/>
            <person name="Kiss B."/>
            <person name="Hess J."/>
            <person name="Varga T."/>
            <person name="Slot J."/>
            <person name="Riley R."/>
            <person name="Boka B."/>
            <person name="Rigling D."/>
            <person name="Barry K."/>
            <person name="Lee J."/>
            <person name="Mihaltcheva S."/>
            <person name="LaButti K."/>
            <person name="Lipzen A."/>
            <person name="Waldron R."/>
            <person name="Moloney N.M."/>
            <person name="Sperisen C."/>
            <person name="Kredics L."/>
            <person name="Vagvoelgyi C."/>
            <person name="Patrignani A."/>
            <person name="Fitzpatrick D."/>
            <person name="Nagy I."/>
            <person name="Doyle S."/>
            <person name="Anderson J.B."/>
            <person name="Grigoriev I.V."/>
            <person name="Gueldener U."/>
            <person name="Muensterkoetter M."/>
            <person name="Nagy L.G."/>
        </authorList>
    </citation>
    <scope>NUCLEOTIDE SEQUENCE [LARGE SCALE GENOMIC DNA]</scope>
    <source>
        <strain evidence="8">C18/9</strain>
    </source>
</reference>